<keyword evidence="5 7" id="KW-0503">Monooxygenase</keyword>
<keyword evidence="4 6" id="KW-0408">Iron</keyword>
<comment type="similarity">
    <text evidence="7">Belongs to the cytochrome P450 family.</text>
</comment>
<dbReference type="Pfam" id="PF00067">
    <property type="entry name" value="p450"/>
    <property type="match status" value="1"/>
</dbReference>
<evidence type="ECO:0000256" key="7">
    <source>
        <dbReference type="RuleBase" id="RU000461"/>
    </source>
</evidence>
<evidence type="ECO:0000256" key="4">
    <source>
        <dbReference type="ARBA" id="ARBA00023004"/>
    </source>
</evidence>
<proteinExistence type="inferred from homology"/>
<evidence type="ECO:0000256" key="2">
    <source>
        <dbReference type="ARBA" id="ARBA00022723"/>
    </source>
</evidence>
<keyword evidence="11" id="KW-1185">Reference proteome</keyword>
<protein>
    <submittedName>
        <fullName evidence="10">Cytochrome P450</fullName>
    </submittedName>
</protein>
<dbReference type="PRINTS" id="PR00385">
    <property type="entry name" value="P450"/>
</dbReference>
<dbReference type="EMBL" id="BLAL01000285">
    <property type="protein sequence ID" value="GES99771.1"/>
    <property type="molecule type" value="Genomic_DNA"/>
</dbReference>
<reference evidence="10" key="2">
    <citation type="submission" date="2019-10" db="EMBL/GenBank/DDBJ databases">
        <title>Conservation and host-specific expression of non-tandemly repeated heterogenous ribosome RNA gene in arbuscular mycorrhizal fungi.</title>
        <authorList>
            <person name="Maeda T."/>
            <person name="Kobayashi Y."/>
            <person name="Nakagawa T."/>
            <person name="Ezawa T."/>
            <person name="Yamaguchi K."/>
            <person name="Bino T."/>
            <person name="Nishimoto Y."/>
            <person name="Shigenobu S."/>
            <person name="Kawaguchi M."/>
        </authorList>
    </citation>
    <scope>NUCLEOTIDE SEQUENCE</scope>
    <source>
        <strain evidence="10">HR1</strain>
    </source>
</reference>
<keyword evidence="2 6" id="KW-0479">Metal-binding</keyword>
<accession>A0A2Z6Q5C0</accession>
<dbReference type="PROSITE" id="PS00086">
    <property type="entry name" value="CYTOCHROME_P450"/>
    <property type="match status" value="1"/>
</dbReference>
<dbReference type="Proteomes" id="UP000615446">
    <property type="component" value="Unassembled WGS sequence"/>
</dbReference>
<dbReference type="PRINTS" id="PR00463">
    <property type="entry name" value="EP450I"/>
</dbReference>
<feature type="transmembrane region" description="Helical" evidence="8">
    <location>
        <begin position="236"/>
        <end position="253"/>
    </location>
</feature>
<feature type="transmembrane region" description="Helical" evidence="8">
    <location>
        <begin position="6"/>
        <end position="27"/>
    </location>
</feature>
<dbReference type="PANTHER" id="PTHR24303">
    <property type="entry name" value="HEME-BINDING MONOOXYGENASE FAMILY"/>
    <property type="match status" value="1"/>
</dbReference>
<dbReference type="InterPro" id="IPR002401">
    <property type="entry name" value="Cyt_P450_E_grp-I"/>
</dbReference>
<evidence type="ECO:0000313" key="9">
    <source>
        <dbReference type="EMBL" id="GBB85210.1"/>
    </source>
</evidence>
<evidence type="ECO:0000256" key="5">
    <source>
        <dbReference type="ARBA" id="ARBA00023033"/>
    </source>
</evidence>
<dbReference type="Proteomes" id="UP000247702">
    <property type="component" value="Unassembled WGS sequence"/>
</dbReference>
<evidence type="ECO:0000256" key="6">
    <source>
        <dbReference type="PIRSR" id="PIRSR602401-1"/>
    </source>
</evidence>
<keyword evidence="8" id="KW-0472">Membrane</keyword>
<dbReference type="CDD" id="cd00302">
    <property type="entry name" value="cytochrome_P450"/>
    <property type="match status" value="1"/>
</dbReference>
<comment type="caution">
    <text evidence="9">The sequence shown here is derived from an EMBL/GenBank/DDBJ whole genome shotgun (WGS) entry which is preliminary data.</text>
</comment>
<comment type="cofactor">
    <cofactor evidence="1 6">
        <name>heme</name>
        <dbReference type="ChEBI" id="CHEBI:30413"/>
    </cofactor>
</comment>
<dbReference type="AlphaFoldDB" id="A0A2Z6Q5C0"/>
<keyword evidence="8" id="KW-1133">Transmembrane helix</keyword>
<dbReference type="GO" id="GO:0020037">
    <property type="term" value="F:heme binding"/>
    <property type="evidence" value="ECO:0007669"/>
    <property type="project" value="InterPro"/>
</dbReference>
<organism evidence="9 11">
    <name type="scientific">Rhizophagus clarus</name>
    <dbReference type="NCBI Taxonomy" id="94130"/>
    <lineage>
        <taxon>Eukaryota</taxon>
        <taxon>Fungi</taxon>
        <taxon>Fungi incertae sedis</taxon>
        <taxon>Mucoromycota</taxon>
        <taxon>Glomeromycotina</taxon>
        <taxon>Glomeromycetes</taxon>
        <taxon>Glomerales</taxon>
        <taxon>Glomeraceae</taxon>
        <taxon>Rhizophagus</taxon>
    </lineage>
</organism>
<dbReference type="STRING" id="94130.A0A2Z6Q5C0"/>
<dbReference type="InterPro" id="IPR001128">
    <property type="entry name" value="Cyt_P450"/>
</dbReference>
<dbReference type="InterPro" id="IPR017972">
    <property type="entry name" value="Cyt_P450_CS"/>
</dbReference>
<keyword evidence="6 7" id="KW-0349">Heme</keyword>
<dbReference type="InterPro" id="IPR036396">
    <property type="entry name" value="Cyt_P450_sf"/>
</dbReference>
<evidence type="ECO:0000256" key="1">
    <source>
        <dbReference type="ARBA" id="ARBA00001971"/>
    </source>
</evidence>
<dbReference type="GO" id="GO:0016705">
    <property type="term" value="F:oxidoreductase activity, acting on paired donors, with incorporation or reduction of molecular oxygen"/>
    <property type="evidence" value="ECO:0007669"/>
    <property type="project" value="InterPro"/>
</dbReference>
<reference evidence="9 11" key="1">
    <citation type="submission" date="2017-11" db="EMBL/GenBank/DDBJ databases">
        <title>The genome of Rhizophagus clarus HR1 reveals common genetic basis of auxotrophy among arbuscular mycorrhizal fungi.</title>
        <authorList>
            <person name="Kobayashi Y."/>
        </authorList>
    </citation>
    <scope>NUCLEOTIDE SEQUENCE [LARGE SCALE GENOMIC DNA]</scope>
    <source>
        <strain evidence="9 11">HR1</strain>
    </source>
</reference>
<evidence type="ECO:0000313" key="10">
    <source>
        <dbReference type="EMBL" id="GES99771.1"/>
    </source>
</evidence>
<dbReference type="Gene3D" id="1.10.630.10">
    <property type="entry name" value="Cytochrome P450"/>
    <property type="match status" value="1"/>
</dbReference>
<dbReference type="EMBL" id="BEXD01000200">
    <property type="protein sequence ID" value="GBB85210.1"/>
    <property type="molecule type" value="Genomic_DNA"/>
</dbReference>
<evidence type="ECO:0000256" key="3">
    <source>
        <dbReference type="ARBA" id="ARBA00023002"/>
    </source>
</evidence>
<name>A0A2Z6Q5C0_9GLOM</name>
<dbReference type="SUPFAM" id="SSF48264">
    <property type="entry name" value="Cytochrome P450"/>
    <property type="match status" value="1"/>
</dbReference>
<feature type="binding site" description="axial binding residue" evidence="6">
    <location>
        <position position="481"/>
    </location>
    <ligand>
        <name>heme</name>
        <dbReference type="ChEBI" id="CHEBI:30413"/>
    </ligand>
    <ligandPart>
        <name>Fe</name>
        <dbReference type="ChEBI" id="CHEBI:18248"/>
    </ligandPart>
</feature>
<evidence type="ECO:0000256" key="8">
    <source>
        <dbReference type="SAM" id="Phobius"/>
    </source>
</evidence>
<gene>
    <name evidence="10" type="ORF">RCL2_002625500</name>
    <name evidence="9" type="ORF">RclHR1_11780002</name>
</gene>
<dbReference type="PANTHER" id="PTHR24303:SF31">
    <property type="entry name" value="CYTOCHROME P450 307A1-RELATED"/>
    <property type="match status" value="1"/>
</dbReference>
<evidence type="ECO:0000313" key="11">
    <source>
        <dbReference type="Proteomes" id="UP000247702"/>
    </source>
</evidence>
<sequence length="537" mass="62671">MASLNIIGYIIYNLKEIIITLIIAYIFKYYYSWYTRENPIPGPIPLPLIGNLHQIGRDLSKEAIELQKKYGDIYEVMFGSTRIIFINRAELMEKVCSTALKNNAFAHRSIPNPGLDEMGLSKSGISFNMDLEAWKFNRRILTHTIMSPIFLRENIFLINQICDEFETYWINLLKFENNKIDFAKWSSYIVTDIIMTSITGKKSYSTAIYSNSLSNSIKSEIPENIVNESLKLIDSIYMFVSSVLFFFIIPPIIRHNFPFIKSIQKKYKDNSDWLNIEFEKIINKRKQEIENFPIDQQIDYNILNLLITANTERDINKISGIDYTRPMNGVEIRDTIKEFFAAGADTTRNSICFILYYVLKYPEVKDKLIKEFESVYGDLREKPNITHESLDKLIYTEAVINEVTRIQPPLPVFFRATSFDTEIAGYKIKKGTQVFTNYIGIHLHKDHWDEPEKFNPDRFLKDNKHIVKNSLLNFGGGIRICPGRHWAIRNLKILLIRLLTKFDISLVDPDSPLKSEYDSVQHCNELEIYIKEKMINV</sequence>
<dbReference type="GO" id="GO:0004497">
    <property type="term" value="F:monooxygenase activity"/>
    <property type="evidence" value="ECO:0007669"/>
    <property type="project" value="UniProtKB-KW"/>
</dbReference>
<dbReference type="GO" id="GO:0005506">
    <property type="term" value="F:iron ion binding"/>
    <property type="evidence" value="ECO:0007669"/>
    <property type="project" value="InterPro"/>
</dbReference>
<keyword evidence="3 7" id="KW-0560">Oxidoreductase</keyword>
<dbReference type="OrthoDB" id="1470350at2759"/>
<keyword evidence="8" id="KW-0812">Transmembrane</keyword>